<proteinExistence type="inferred from homology"/>
<evidence type="ECO:0000256" key="3">
    <source>
        <dbReference type="ARBA" id="ARBA00022490"/>
    </source>
</evidence>
<dbReference type="STRING" id="1071383.J7S6I7"/>
<dbReference type="GO" id="GO:0044396">
    <property type="term" value="P:actin cortical patch organization"/>
    <property type="evidence" value="ECO:0007669"/>
    <property type="project" value="EnsemblFungi"/>
</dbReference>
<keyword evidence="3 6" id="KW-0963">Cytoplasm</keyword>
<dbReference type="PANTHER" id="PTHR12058">
    <property type="entry name" value="ARP2/3 COMPLEX 34 KDA SUBUNIT"/>
    <property type="match status" value="1"/>
</dbReference>
<reference evidence="8 9" key="1">
    <citation type="journal article" date="2011" name="Proc. Natl. Acad. Sci. U.S.A.">
        <title>Evolutionary erosion of yeast sex chromosomes by mating-type switching accidents.</title>
        <authorList>
            <person name="Gordon J.L."/>
            <person name="Armisen D."/>
            <person name="Proux-Wera E."/>
            <person name="Oheigeartaigh S.S."/>
            <person name="Byrne K.P."/>
            <person name="Wolfe K.H."/>
        </authorList>
    </citation>
    <scope>NUCLEOTIDE SEQUENCE [LARGE SCALE GENOMIC DNA]</scope>
    <source>
        <strain evidence="9">ATCC MYA-139 / BCRC 22969 / CBS 8797 / CCRC 22969 / KCTC 17520 / NBRC 10181 / NCYC 3082</strain>
    </source>
</reference>
<dbReference type="EMBL" id="HE978317">
    <property type="protein sequence ID" value="CCK69786.1"/>
    <property type="molecule type" value="Genomic_DNA"/>
</dbReference>
<dbReference type="SUPFAM" id="SSF69645">
    <property type="entry name" value="Arp2/3 complex subunits"/>
    <property type="match status" value="2"/>
</dbReference>
<dbReference type="GO" id="GO:0072697">
    <property type="term" value="P:protein localization to cell cortex"/>
    <property type="evidence" value="ECO:0007669"/>
    <property type="project" value="EnsemblFungi"/>
</dbReference>
<organism evidence="8 9">
    <name type="scientific">Huiozyma naganishii (strain ATCC MYA-139 / BCRC 22969 / CBS 8797 / KCTC 17520 / NBRC 10181 / NCYC 3082 / Yp74L-3)</name>
    <name type="common">Yeast</name>
    <name type="synonym">Kazachstania naganishii</name>
    <dbReference type="NCBI Taxonomy" id="1071383"/>
    <lineage>
        <taxon>Eukaryota</taxon>
        <taxon>Fungi</taxon>
        <taxon>Dikarya</taxon>
        <taxon>Ascomycota</taxon>
        <taxon>Saccharomycotina</taxon>
        <taxon>Saccharomycetes</taxon>
        <taxon>Saccharomycetales</taxon>
        <taxon>Saccharomycetaceae</taxon>
        <taxon>Huiozyma</taxon>
    </lineage>
</organism>
<evidence type="ECO:0000313" key="8">
    <source>
        <dbReference type="EMBL" id="CCK69786.1"/>
    </source>
</evidence>
<dbReference type="GO" id="GO:0060090">
    <property type="term" value="F:molecular adaptor activity"/>
    <property type="evidence" value="ECO:0007669"/>
    <property type="project" value="EnsemblFungi"/>
</dbReference>
<dbReference type="GeneID" id="34525475"/>
<feature type="region of interest" description="Disordered" evidence="7">
    <location>
        <begin position="306"/>
        <end position="340"/>
    </location>
</feature>
<dbReference type="RefSeq" id="XP_022464032.1">
    <property type="nucleotide sequence ID" value="XM_022607435.1"/>
</dbReference>
<comment type="function">
    <text evidence="6">Functions as actin-binding component of the Arp2/3 complex which is involved in regulation of actin polymerization and together with an activating nucleation-promoting factor (NPF) mediates the formation of branched actin networks.</text>
</comment>
<dbReference type="Pfam" id="PF04045">
    <property type="entry name" value="P34-Arc"/>
    <property type="match status" value="1"/>
</dbReference>
<keyword evidence="5 6" id="KW-0206">Cytoskeleton</keyword>
<protein>
    <recommendedName>
        <fullName evidence="6">Arp2/3 complex 34 kDa subunit</fullName>
    </recommendedName>
</protein>
<comment type="subcellular location">
    <subcellularLocation>
        <location evidence="1 6">Cytoplasm</location>
        <location evidence="1 6">Cytoskeleton</location>
    </subcellularLocation>
</comment>
<dbReference type="FunFam" id="3.30.1460.20:FF:000010">
    <property type="entry name" value="Arp2/3 complex 34 kDa subunit"/>
    <property type="match status" value="1"/>
</dbReference>
<keyword evidence="9" id="KW-1185">Reference proteome</keyword>
<dbReference type="GO" id="GO:0051015">
    <property type="term" value="F:actin filament binding"/>
    <property type="evidence" value="ECO:0007669"/>
    <property type="project" value="EnsemblFungi"/>
</dbReference>
<dbReference type="GO" id="GO:0005200">
    <property type="term" value="F:structural constituent of cytoskeleton"/>
    <property type="evidence" value="ECO:0007669"/>
    <property type="project" value="TreeGrafter"/>
</dbReference>
<dbReference type="GO" id="GO:0006898">
    <property type="term" value="P:receptor-mediated endocytosis"/>
    <property type="evidence" value="ECO:0007669"/>
    <property type="project" value="EnsemblFungi"/>
</dbReference>
<dbReference type="Proteomes" id="UP000006310">
    <property type="component" value="Chromosome 4"/>
</dbReference>
<dbReference type="InterPro" id="IPR007188">
    <property type="entry name" value="ARPC2"/>
</dbReference>
<dbReference type="GO" id="GO:0034314">
    <property type="term" value="P:Arp2/3 complex-mediated actin nucleation"/>
    <property type="evidence" value="ECO:0007669"/>
    <property type="project" value="EnsemblFungi"/>
</dbReference>
<dbReference type="AlphaFoldDB" id="J7S6I7"/>
<keyword evidence="4 6" id="KW-0009">Actin-binding</keyword>
<dbReference type="OMA" id="FRSYFHY"/>
<dbReference type="GO" id="GO:0005885">
    <property type="term" value="C:Arp2/3 protein complex"/>
    <property type="evidence" value="ECO:0007669"/>
    <property type="project" value="EnsemblFungi"/>
</dbReference>
<dbReference type="HOGENOM" id="CLU_059439_1_0_1"/>
<dbReference type="GO" id="GO:0005516">
    <property type="term" value="F:calmodulin binding"/>
    <property type="evidence" value="ECO:0007669"/>
    <property type="project" value="EnsemblFungi"/>
</dbReference>
<evidence type="ECO:0000256" key="7">
    <source>
        <dbReference type="SAM" id="MobiDB-lite"/>
    </source>
</evidence>
<dbReference type="OrthoDB" id="148331at2759"/>
<evidence type="ECO:0000256" key="1">
    <source>
        <dbReference type="ARBA" id="ARBA00004245"/>
    </source>
</evidence>
<sequence>MLQLKPYNLLIQKTVSEAVEAAQQGRPLALDRIISDFDYTTFHMYNTAEDQAGTVYLSVRTKAWQSVLQCGGLLEYLQEVYSGCTGVTLLQQPEQGYDLTLALQLTSSPTEDTVLQLSLLKTHIMASPFKLAFKEFDVLKNVPVDPETAQLQQGPASSLFAIQYRDDETIFIKPANDRITVIFDTVFEDETDKIFGKVFLQEFVDARKRNRSIQSAPQVLYSHERPLELGSSNHPNLQGQPSRGYITFVLFPRHFQTQEVQLSSVYQLVLFRNYFHYHIKCAKAYMHSRMRYRVNTFVKVLNRAKVDDDDNDNQPAAESSTGATSTGPTRRTATGRKLVY</sequence>
<dbReference type="KEGG" id="kng:KNAG_0D00330"/>
<evidence type="ECO:0000313" key="9">
    <source>
        <dbReference type="Proteomes" id="UP000006310"/>
    </source>
</evidence>
<evidence type="ECO:0000256" key="4">
    <source>
        <dbReference type="ARBA" id="ARBA00023203"/>
    </source>
</evidence>
<dbReference type="eggNOG" id="KOG2826">
    <property type="taxonomic scope" value="Eukaryota"/>
</dbReference>
<dbReference type="PANTHER" id="PTHR12058:SF0">
    <property type="entry name" value="ACTIN-RELATED PROTEIN 2_3 COMPLEX SUBUNIT 2"/>
    <property type="match status" value="1"/>
</dbReference>
<reference evidence="9" key="2">
    <citation type="submission" date="2012-08" db="EMBL/GenBank/DDBJ databases">
        <title>Genome sequence of Kazachstania naganishii.</title>
        <authorList>
            <person name="Gordon J.L."/>
            <person name="Armisen D."/>
            <person name="Proux-Wera E."/>
            <person name="OhEigeartaigh S.S."/>
            <person name="Byrne K.P."/>
            <person name="Wolfe K.H."/>
        </authorList>
    </citation>
    <scope>NUCLEOTIDE SEQUENCE [LARGE SCALE GENOMIC DNA]</scope>
    <source>
        <strain evidence="9">ATCC MYA-139 / BCRC 22969 / CBS 8797 / CCRC 22969 / KCTC 17520 / NBRC 10181 / NCYC 3082</strain>
    </source>
</reference>
<comment type="similarity">
    <text evidence="2 6">Belongs to the ARPC2 family.</text>
</comment>
<evidence type="ECO:0000256" key="6">
    <source>
        <dbReference type="RuleBase" id="RU364015"/>
    </source>
</evidence>
<evidence type="ECO:0000256" key="2">
    <source>
        <dbReference type="ARBA" id="ARBA00007192"/>
    </source>
</evidence>
<dbReference type="GO" id="GO:0030041">
    <property type="term" value="P:actin filament polymerization"/>
    <property type="evidence" value="ECO:0007669"/>
    <property type="project" value="InterPro"/>
</dbReference>
<dbReference type="GO" id="GO:0005829">
    <property type="term" value="C:cytosol"/>
    <property type="evidence" value="ECO:0007669"/>
    <property type="project" value="EnsemblFungi"/>
</dbReference>
<dbReference type="InterPro" id="IPR034666">
    <property type="entry name" value="ARPC2/4"/>
</dbReference>
<comment type="subunit">
    <text evidence="6">Component of the Arp2/3 complex.</text>
</comment>
<gene>
    <name evidence="8" type="primary">KNAG0D00330</name>
    <name evidence="8" type="ordered locus">KNAG_0D00330</name>
</gene>
<accession>J7S6I7</accession>
<dbReference type="FunFam" id="3.30.1460.20:FF:000009">
    <property type="entry name" value="Arp2/3 complex 34 kDa subunit"/>
    <property type="match status" value="1"/>
</dbReference>
<name>J7S6I7_HUIN7</name>
<dbReference type="Gene3D" id="3.30.1460.20">
    <property type="match status" value="2"/>
</dbReference>
<dbReference type="GO" id="GO:0000226">
    <property type="term" value="P:microtubule cytoskeleton organization"/>
    <property type="evidence" value="ECO:0007669"/>
    <property type="project" value="EnsemblFungi"/>
</dbReference>
<feature type="compositionally biased region" description="Polar residues" evidence="7">
    <location>
        <begin position="313"/>
        <end position="332"/>
    </location>
</feature>
<evidence type="ECO:0000256" key="5">
    <source>
        <dbReference type="ARBA" id="ARBA00023212"/>
    </source>
</evidence>